<dbReference type="InterPro" id="IPR011990">
    <property type="entry name" value="TPR-like_helical_dom_sf"/>
</dbReference>
<organism evidence="2 3">
    <name type="scientific">Denitromonas halophila</name>
    <dbReference type="NCBI Taxonomy" id="1629404"/>
    <lineage>
        <taxon>Bacteria</taxon>
        <taxon>Pseudomonadati</taxon>
        <taxon>Pseudomonadota</taxon>
        <taxon>Betaproteobacteria</taxon>
        <taxon>Rhodocyclales</taxon>
        <taxon>Zoogloeaceae</taxon>
        <taxon>Denitromonas</taxon>
    </lineage>
</organism>
<keyword evidence="3" id="KW-1185">Reference proteome</keyword>
<dbReference type="Proteomes" id="UP000319502">
    <property type="component" value="Unassembled WGS sequence"/>
</dbReference>
<dbReference type="OrthoDB" id="9180257at2"/>
<gene>
    <name evidence="2" type="ORF">FHP91_10895</name>
</gene>
<evidence type="ECO:0000313" key="3">
    <source>
        <dbReference type="Proteomes" id="UP000319502"/>
    </source>
</evidence>
<dbReference type="EMBL" id="VMNK01000008">
    <property type="protein sequence ID" value="TVO57085.1"/>
    <property type="molecule type" value="Genomic_DNA"/>
</dbReference>
<proteinExistence type="predicted"/>
<accession>A0A557QVY9</accession>
<feature type="signal peptide" evidence="1">
    <location>
        <begin position="1"/>
        <end position="19"/>
    </location>
</feature>
<dbReference type="RefSeq" id="WP_144309634.1">
    <property type="nucleotide sequence ID" value="NZ_VMNK01000008.1"/>
</dbReference>
<keyword evidence="1" id="KW-0732">Signal</keyword>
<sequence>MTHLPALLLAALLAAPAAADTLPIAVAPERAWRALLGQLDNDQLRERAQLDLNRFEGQLHLPEAGVVDVSVDWDAATGGTHLRWHASDSQPAHHAAARRWMQRVADAAPRLPRPNHLCQGPEPAANGPDADTYTGKASCSFGTGHFSSALFELEKCGDYESALVILAACVREGHAGGLVRLAQFFESGLGVPRRPERMTDYLRQAVASHTPGYSDGARVQYATALYFGVGTAPDRDAALRLFNTAAAAGDRDARNFLAHGVHYAWRREDGSVYADPAWIPTPSNHP</sequence>
<dbReference type="Gene3D" id="1.25.40.10">
    <property type="entry name" value="Tetratricopeptide repeat domain"/>
    <property type="match status" value="1"/>
</dbReference>
<protein>
    <submittedName>
        <fullName evidence="2">Sel1 repeat family protein</fullName>
    </submittedName>
</protein>
<feature type="chain" id="PRO_5021768295" evidence="1">
    <location>
        <begin position="20"/>
        <end position="286"/>
    </location>
</feature>
<dbReference type="AlphaFoldDB" id="A0A557QVY9"/>
<name>A0A557QVY9_9RHOO</name>
<comment type="caution">
    <text evidence="2">The sequence shown here is derived from an EMBL/GenBank/DDBJ whole genome shotgun (WGS) entry which is preliminary data.</text>
</comment>
<reference evidence="2 3" key="1">
    <citation type="submission" date="2019-07" db="EMBL/GenBank/DDBJ databases">
        <title>The pathways for chlorine oxyanion respiration interact through the shared metabolite chlorate.</title>
        <authorList>
            <person name="Barnum T.P."/>
            <person name="Cheng Y."/>
            <person name="Hill K.A."/>
            <person name="Lucas L.N."/>
            <person name="Carlson H.K."/>
            <person name="Coates J.D."/>
        </authorList>
    </citation>
    <scope>NUCLEOTIDE SEQUENCE [LARGE SCALE GENOMIC DNA]</scope>
    <source>
        <strain evidence="2 3">SFB-3</strain>
    </source>
</reference>
<evidence type="ECO:0000256" key="1">
    <source>
        <dbReference type="SAM" id="SignalP"/>
    </source>
</evidence>
<evidence type="ECO:0000313" key="2">
    <source>
        <dbReference type="EMBL" id="TVO57085.1"/>
    </source>
</evidence>
<dbReference type="SUPFAM" id="SSF81901">
    <property type="entry name" value="HCP-like"/>
    <property type="match status" value="1"/>
</dbReference>